<comment type="pathway">
    <text evidence="2">Sulfur metabolism; glutathione biosynthesis; glutathione from L-cysteine and L-glutamate: step 2/2.</text>
</comment>
<dbReference type="AlphaFoldDB" id="D4ZBR4"/>
<dbReference type="UniPathway" id="UPA00142">
    <property type="reaction ID" value="UER00210"/>
</dbReference>
<dbReference type="GO" id="GO:0005829">
    <property type="term" value="C:cytosol"/>
    <property type="evidence" value="ECO:0007669"/>
    <property type="project" value="TreeGrafter"/>
</dbReference>
<name>D4ZBR4_SHEVD</name>
<dbReference type="InterPro" id="IPR014042">
    <property type="entry name" value="Glutathione_synthase_a-hlx"/>
</dbReference>
<dbReference type="OrthoDB" id="5590030at2"/>
<evidence type="ECO:0000256" key="3">
    <source>
        <dbReference type="ARBA" id="ARBA00010385"/>
    </source>
</evidence>
<keyword evidence="5" id="KW-0436">Ligase</keyword>
<dbReference type="Pfam" id="PF03199">
    <property type="entry name" value="GSH_synthase"/>
    <property type="match status" value="1"/>
</dbReference>
<keyword evidence="13" id="KW-1185">Reference proteome</keyword>
<keyword evidence="9" id="KW-0067">ATP-binding</keyword>
<dbReference type="EC" id="6.3.2.3" evidence="4"/>
<evidence type="ECO:0000256" key="5">
    <source>
        <dbReference type="ARBA" id="ARBA00022598"/>
    </source>
</evidence>
<evidence type="ECO:0000256" key="7">
    <source>
        <dbReference type="ARBA" id="ARBA00022723"/>
    </source>
</evidence>
<dbReference type="SUPFAM" id="SSF52440">
    <property type="entry name" value="PreATP-grasp domain"/>
    <property type="match status" value="1"/>
</dbReference>
<evidence type="ECO:0000313" key="12">
    <source>
        <dbReference type="EMBL" id="BAJ03459.1"/>
    </source>
</evidence>
<dbReference type="Proteomes" id="UP000002350">
    <property type="component" value="Chromosome"/>
</dbReference>
<dbReference type="Gene3D" id="1.10.1080.10">
    <property type="entry name" value="Glutathione Synthetase, Chain A, domain 3"/>
    <property type="match status" value="1"/>
</dbReference>
<dbReference type="eggNOG" id="ENOG502Z9VE">
    <property type="taxonomic scope" value="Bacteria"/>
</dbReference>
<dbReference type="GO" id="GO:0043295">
    <property type="term" value="F:glutathione binding"/>
    <property type="evidence" value="ECO:0007669"/>
    <property type="project" value="TreeGrafter"/>
</dbReference>
<evidence type="ECO:0000256" key="6">
    <source>
        <dbReference type="ARBA" id="ARBA00022684"/>
    </source>
</evidence>
<dbReference type="GO" id="GO:0005524">
    <property type="term" value="F:ATP binding"/>
    <property type="evidence" value="ECO:0007669"/>
    <property type="project" value="UniProtKB-KW"/>
</dbReference>
<dbReference type="KEGG" id="svo:SVI_3488"/>
<dbReference type="GO" id="GO:0004363">
    <property type="term" value="F:glutathione synthase activity"/>
    <property type="evidence" value="ECO:0007669"/>
    <property type="project" value="UniProtKB-EC"/>
</dbReference>
<dbReference type="PANTHER" id="PTHR11130:SF0">
    <property type="entry name" value="GLUTATHIONE SYNTHETASE"/>
    <property type="match status" value="1"/>
</dbReference>
<dbReference type="STRING" id="637905.SVI_3488"/>
<organism evidence="12 13">
    <name type="scientific">Shewanella violacea (strain JCM 10179 / CIP 106290 / LMG 19151 / DSS12)</name>
    <dbReference type="NCBI Taxonomy" id="637905"/>
    <lineage>
        <taxon>Bacteria</taxon>
        <taxon>Pseudomonadati</taxon>
        <taxon>Pseudomonadota</taxon>
        <taxon>Gammaproteobacteria</taxon>
        <taxon>Alteromonadales</taxon>
        <taxon>Shewanellaceae</taxon>
        <taxon>Shewanella</taxon>
    </lineage>
</organism>
<evidence type="ECO:0000256" key="10">
    <source>
        <dbReference type="ARBA" id="ARBA00022842"/>
    </source>
</evidence>
<feature type="domain" description="Glutathione synthase substrate-binding" evidence="11">
    <location>
        <begin position="199"/>
        <end position="307"/>
    </location>
</feature>
<dbReference type="RefSeq" id="WP_013052754.1">
    <property type="nucleotide sequence ID" value="NC_014012.1"/>
</dbReference>
<evidence type="ECO:0000259" key="11">
    <source>
        <dbReference type="Pfam" id="PF03199"/>
    </source>
</evidence>
<evidence type="ECO:0000256" key="2">
    <source>
        <dbReference type="ARBA" id="ARBA00004965"/>
    </source>
</evidence>
<accession>D4ZBR4</accession>
<dbReference type="EMBL" id="AP011177">
    <property type="protein sequence ID" value="BAJ03459.1"/>
    <property type="molecule type" value="Genomic_DNA"/>
</dbReference>
<dbReference type="Gene3D" id="3.30.470.20">
    <property type="entry name" value="ATP-grasp fold, B domain"/>
    <property type="match status" value="1"/>
</dbReference>
<dbReference type="InterPro" id="IPR016185">
    <property type="entry name" value="PreATP-grasp_dom_sf"/>
</dbReference>
<sequence length="478" mass="52880">MIDNKMRTPVADAIEWALLQGLSFKVTQDTAAHTAFSFTPASIDKGRFEQLKSSTPLLGRLIHAVSEEPLFLQEAISPVASGDAFFDALLKMQTQLYSKGTKPKRLPLLIMRSDFMDDAESGPKLIEFNGIAAGMGPFGQKISQLHSYLNNQWPKAYSTWSAAENGESIDNPAIERLSKGIAQATMQIKREFNDEGPATFLMIIQSNEDNVFDQHMLEQALQSLGIRTIRRTFRELHGQLTSAPGERLILDGVGSIDTVYLRAGYEYCDYAAKDILGLVCCEALMQTRVFIEQHRVAVNATVSQQLATSKRVQMLLTAMDPEALTQFGLKLNEAKTVKQLMGEMLAVDKDSAVWLAARSSEDWVLKNQGEGGGHCIFDKDIVPKLRNLQPHEYQAWSLMRRLHPRPRTTPALLVRKGEVTVVNDLISEIGIFTLHIQGLPVSEEAGYCGYLIRSKSAGTTEGGVHTGMGVLDSLVYTT</sequence>
<gene>
    <name evidence="12" type="ordered locus">SVI_3488</name>
</gene>
<dbReference type="InterPro" id="IPR014709">
    <property type="entry name" value="Glutathione_synthase_C_euk"/>
</dbReference>
<evidence type="ECO:0000256" key="9">
    <source>
        <dbReference type="ARBA" id="ARBA00022840"/>
    </source>
</evidence>
<keyword evidence="10" id="KW-0460">Magnesium</keyword>
<dbReference type="InterPro" id="IPR004887">
    <property type="entry name" value="GSH_synth_subst-bd"/>
</dbReference>
<dbReference type="Gene3D" id="3.30.1490.80">
    <property type="match status" value="1"/>
</dbReference>
<evidence type="ECO:0000256" key="8">
    <source>
        <dbReference type="ARBA" id="ARBA00022741"/>
    </source>
</evidence>
<keyword evidence="7" id="KW-0479">Metal-binding</keyword>
<dbReference type="Gene3D" id="3.40.50.1760">
    <property type="entry name" value="Glutathione synthase, substrate-binding domain superfamily, eukaryotic"/>
    <property type="match status" value="1"/>
</dbReference>
<comment type="similarity">
    <text evidence="3">Belongs to the eukaryotic GSH synthase family.</text>
</comment>
<dbReference type="InterPro" id="IPR014049">
    <property type="entry name" value="Glutathione_synthase_N_euk"/>
</dbReference>
<evidence type="ECO:0000256" key="4">
    <source>
        <dbReference type="ARBA" id="ARBA00012214"/>
    </source>
</evidence>
<dbReference type="InterPro" id="IPR037013">
    <property type="entry name" value="GSH-S_sub-bd_sf"/>
</dbReference>
<proteinExistence type="inferred from homology"/>
<keyword evidence="6" id="KW-0317">Glutathione biosynthesis</keyword>
<reference evidence="13" key="1">
    <citation type="journal article" date="2010" name="Mol. Biosyst.">
        <title>Complete genome sequence and comparative analysis of Shewanella violacea, a psychrophilic and piezophilic bacterium from deep sea floor sediments.</title>
        <authorList>
            <person name="Aono E."/>
            <person name="Baba T."/>
            <person name="Ara T."/>
            <person name="Nishi T."/>
            <person name="Nakamichi T."/>
            <person name="Inamoto E."/>
            <person name="Toyonaga H."/>
            <person name="Hasegawa M."/>
            <person name="Takai Y."/>
            <person name="Okumura Y."/>
            <person name="Baba M."/>
            <person name="Tomita M."/>
            <person name="Kato C."/>
            <person name="Oshima T."/>
            <person name="Nakasone K."/>
            <person name="Mori H."/>
        </authorList>
    </citation>
    <scope>NUCLEOTIDE SEQUENCE [LARGE SCALE GENOMIC DNA]</scope>
    <source>
        <strain evidence="13">JCM 10179 / CIP 106290 / LMG 19151 / DSS12</strain>
    </source>
</reference>
<dbReference type="HOGENOM" id="CLU_025152_3_0_6"/>
<dbReference type="Pfam" id="PF03917">
    <property type="entry name" value="GSH_synth_ATP"/>
    <property type="match status" value="1"/>
</dbReference>
<dbReference type="InterPro" id="IPR005615">
    <property type="entry name" value="Glutathione_synthase"/>
</dbReference>
<protein>
    <recommendedName>
        <fullName evidence="4">glutathione synthase</fullName>
        <ecNumber evidence="4">6.3.2.3</ecNumber>
    </recommendedName>
</protein>
<dbReference type="PANTHER" id="PTHR11130">
    <property type="entry name" value="GLUTATHIONE SYNTHETASE"/>
    <property type="match status" value="1"/>
</dbReference>
<keyword evidence="8" id="KW-0547">Nucleotide-binding</keyword>
<evidence type="ECO:0000256" key="1">
    <source>
        <dbReference type="ARBA" id="ARBA00001946"/>
    </source>
</evidence>
<dbReference type="SUPFAM" id="SSF56059">
    <property type="entry name" value="Glutathione synthetase ATP-binding domain-like"/>
    <property type="match status" value="1"/>
</dbReference>
<dbReference type="GO" id="GO:0046872">
    <property type="term" value="F:metal ion binding"/>
    <property type="evidence" value="ECO:0007669"/>
    <property type="project" value="UniProtKB-KW"/>
</dbReference>
<evidence type="ECO:0000313" key="13">
    <source>
        <dbReference type="Proteomes" id="UP000002350"/>
    </source>
</evidence>
<dbReference type="Gene3D" id="3.30.1490.50">
    <property type="match status" value="1"/>
</dbReference>
<comment type="cofactor">
    <cofactor evidence="1">
        <name>Mg(2+)</name>
        <dbReference type="ChEBI" id="CHEBI:18420"/>
    </cofactor>
</comment>
<dbReference type="PIRSF" id="PIRSF001558">
    <property type="entry name" value="GSHase"/>
    <property type="match status" value="1"/>
</dbReference>